<dbReference type="OMA" id="SKFRCDA"/>
<dbReference type="InterPro" id="IPR011990">
    <property type="entry name" value="TPR-like_helical_dom_sf"/>
</dbReference>
<dbReference type="Pfam" id="PF12770">
    <property type="entry name" value="CHAT"/>
    <property type="match status" value="1"/>
</dbReference>
<evidence type="ECO:0000313" key="2">
    <source>
        <dbReference type="EMBL" id="CBF89401.1"/>
    </source>
</evidence>
<dbReference type="GeneID" id="2876260"/>
<dbReference type="eggNOG" id="KOG4626">
    <property type="taxonomic scope" value="Eukaryota"/>
</dbReference>
<organism evidence="2 3">
    <name type="scientific">Emericella nidulans (strain FGSC A4 / ATCC 38163 / CBS 112.46 / NRRL 194 / M139)</name>
    <name type="common">Aspergillus nidulans</name>
    <dbReference type="NCBI Taxonomy" id="227321"/>
    <lineage>
        <taxon>Eukaryota</taxon>
        <taxon>Fungi</taxon>
        <taxon>Dikarya</taxon>
        <taxon>Ascomycota</taxon>
        <taxon>Pezizomycotina</taxon>
        <taxon>Eurotiomycetes</taxon>
        <taxon>Eurotiomycetidae</taxon>
        <taxon>Eurotiales</taxon>
        <taxon>Aspergillaceae</taxon>
        <taxon>Aspergillus</taxon>
        <taxon>Aspergillus subgen. Nidulantes</taxon>
    </lineage>
</organism>
<name>Q5BG49_EMENI</name>
<dbReference type="PANTHER" id="PTHR19959">
    <property type="entry name" value="KINESIN LIGHT CHAIN"/>
    <property type="match status" value="1"/>
</dbReference>
<dbReference type="EMBL" id="BN001308">
    <property type="protein sequence ID" value="CBF89401.1"/>
    <property type="molecule type" value="Genomic_DNA"/>
</dbReference>
<evidence type="ECO:0000313" key="3">
    <source>
        <dbReference type="Proteomes" id="UP000000560"/>
    </source>
</evidence>
<dbReference type="PANTHER" id="PTHR19959:SF119">
    <property type="entry name" value="FUNGAL LIPASE-LIKE DOMAIN-CONTAINING PROTEIN"/>
    <property type="match status" value="1"/>
</dbReference>
<protein>
    <recommendedName>
        <fullName evidence="1">CHAT domain-containing protein</fullName>
    </recommendedName>
</protein>
<accession>Q5BG49</accession>
<gene>
    <name evidence="2" type="ORF">ANIA_00481</name>
</gene>
<dbReference type="SUPFAM" id="SSF48452">
    <property type="entry name" value="TPR-like"/>
    <property type="match status" value="1"/>
</dbReference>
<dbReference type="STRING" id="227321.Q5BG49"/>
<dbReference type="InParanoid" id="Q5BG49"/>
<dbReference type="Proteomes" id="UP000000560">
    <property type="component" value="Chromosome VIII"/>
</dbReference>
<dbReference type="OrthoDB" id="9991317at2759"/>
<dbReference type="HOGENOM" id="CLU_001305_5_2_1"/>
<dbReference type="AlphaFoldDB" id="Q5BG49"/>
<dbReference type="KEGG" id="ani:ANIA_00481"/>
<evidence type="ECO:0000259" key="1">
    <source>
        <dbReference type="Pfam" id="PF12770"/>
    </source>
</evidence>
<reference evidence="3" key="1">
    <citation type="journal article" date="2005" name="Nature">
        <title>Sequencing of Aspergillus nidulans and comparative analysis with A. fumigatus and A. oryzae.</title>
        <authorList>
            <person name="Galagan J.E."/>
            <person name="Calvo S.E."/>
            <person name="Cuomo C."/>
            <person name="Ma L.J."/>
            <person name="Wortman J.R."/>
            <person name="Batzoglou S."/>
            <person name="Lee S.I."/>
            <person name="Basturkmen M."/>
            <person name="Spevak C.C."/>
            <person name="Clutterbuck J."/>
            <person name="Kapitonov V."/>
            <person name="Jurka J."/>
            <person name="Scazzocchio C."/>
            <person name="Farman M."/>
            <person name="Butler J."/>
            <person name="Purcell S."/>
            <person name="Harris S."/>
            <person name="Braus G.H."/>
            <person name="Draht O."/>
            <person name="Busch S."/>
            <person name="D'Enfert C."/>
            <person name="Bouchier C."/>
            <person name="Goldman G.H."/>
            <person name="Bell-Pedersen D."/>
            <person name="Griffiths-Jones S."/>
            <person name="Doonan J.H."/>
            <person name="Yu J."/>
            <person name="Vienken K."/>
            <person name="Pain A."/>
            <person name="Freitag M."/>
            <person name="Selker E.U."/>
            <person name="Archer D.B."/>
            <person name="Penalva M.A."/>
            <person name="Oakley B.R."/>
            <person name="Momany M."/>
            <person name="Tanaka T."/>
            <person name="Kumagai T."/>
            <person name="Asai K."/>
            <person name="Machida M."/>
            <person name="Nierman W.C."/>
            <person name="Denning D.W."/>
            <person name="Caddick M."/>
            <person name="Hynes M."/>
            <person name="Paoletti M."/>
            <person name="Fischer R."/>
            <person name="Miller B."/>
            <person name="Dyer P."/>
            <person name="Sachs M.S."/>
            <person name="Osmani S.A."/>
            <person name="Birren B.W."/>
        </authorList>
    </citation>
    <scope>NUCLEOTIDE SEQUENCE [LARGE SCALE GENOMIC DNA]</scope>
    <source>
        <strain evidence="3">FGSC A4 / ATCC 38163 / CBS 112.46 / NRRL 194 / M139</strain>
    </source>
</reference>
<proteinExistence type="predicted"/>
<sequence length="1114" mass="124119">MQSSNALGLLKKLISVEVFLWPQSTKNTLARLLPTNGDECYHPIPGRSIDHLPQVNTGQGVSYTQQQDDYGTLKASYVNAQLAKNLASEQIPREVSVNTLGVDRWDPFKLQRHHLKKAILSSDKLHNIQKLISMFILKLPTAVEWEKFAYANELMSENIRELLLEALCSDVATVPSPVESTLAEFGRAAVLGVRLTVSPLKAANPRLHFMHRYQTWHSNSGIGSTFSAFSMDEVRQGSSTERAALDSMPEPYIDWPRFFEALGNELERSEWADYLNEHGLKLYDQYLEDDILSELEEGVTFIRGAIHLTPEDDPDHPKYLNNLGNLLGDRYIRTGSVADLEEAIDVGQKAINAIPKDHPNRPRYLNNLGNQLNDRYLITGVLADLDEAIQVGWEAIRLTPEDHPHRPALFNNLGNRLGDKYLRTNTLDDLNEAIHVKQEALKATPEGHPDRAGRLNNLAIELSARYLRTFDAVDIENAIEAGREAVKITRAGHADLPMYLHSLGNSLDYSGSNLEEAVRVGREAVKVTPEDHPDRPMALNSLGKRLVAGRAVIRLCAIRKEWQRALTAVEIAIDLVPKLTLRSLEISDKQHMLGQVVGFASDAAAVALNVEKGPAVALGYLEQGRALLATSLEEMRTDILDLQEQYPLLAEKFVSLRDKLELPIDNNNFPAEEDSQSFDQAHANARHKAASDLDKLIDEIHTRPGFNDFLLPPNTVEMQAAAKRGPIILINTSDYRCDAIIVEEHQIRSLNLPGLNNHDIKKRAEKGDLASPNTLEWLWDAIASPVLQTLGFSQCPRADSWPHIWWIPTGLLTKFALHAAGRYTNEPFESVLDSVMSSYSSSVKAIIHGRRHPSVRPTSAQALLVAMDYTPGSPPLPFATEEVAMLHSLCTSMGLTTIEPGRRKADVEAHLPQCKIFHFAGHGYTDNSDPSKSYLLLEDAHPLSVANLLQINIREHLPFLAYLSACGTGQIRDERFLDESIHLISGFQLAGFRHVIGTLWEVNDEICVEIARNTYEGIRDGDMTDDSVCRGLHKAIRGLRDRWLNKPSEVSRGRSTRMKADVSSTADEMGVKSATNAVGSGNRLKRDVVPYDNDGEDDRGFGEALWVPYVHFGV</sequence>
<dbReference type="InterPro" id="IPR024983">
    <property type="entry name" value="CHAT_dom"/>
</dbReference>
<dbReference type="Pfam" id="PF13374">
    <property type="entry name" value="TPR_10"/>
    <property type="match status" value="1"/>
</dbReference>
<feature type="domain" description="CHAT" evidence="1">
    <location>
        <begin position="774"/>
        <end position="1041"/>
    </location>
</feature>
<dbReference type="Gene3D" id="1.25.40.10">
    <property type="entry name" value="Tetratricopeptide repeat domain"/>
    <property type="match status" value="2"/>
</dbReference>
<keyword evidence="3" id="KW-1185">Reference proteome</keyword>
<accession>C8VT47</accession>
<dbReference type="RefSeq" id="XP_658085.1">
    <property type="nucleotide sequence ID" value="XM_652993.1"/>
</dbReference>
<dbReference type="VEuPathDB" id="FungiDB:AN0481"/>
<reference evidence="3" key="2">
    <citation type="journal article" date="2009" name="Fungal Genet. Biol.">
        <title>The 2008 update of the Aspergillus nidulans genome annotation: a community effort.</title>
        <authorList>
            <person name="Wortman J.R."/>
            <person name="Gilsenan J.M."/>
            <person name="Joardar V."/>
            <person name="Deegan J."/>
            <person name="Clutterbuck J."/>
            <person name="Andersen M.R."/>
            <person name="Archer D."/>
            <person name="Bencina M."/>
            <person name="Braus G."/>
            <person name="Coutinho P."/>
            <person name="von Dohren H."/>
            <person name="Doonan J."/>
            <person name="Driessen A.J."/>
            <person name="Durek P."/>
            <person name="Espeso E."/>
            <person name="Fekete E."/>
            <person name="Flipphi M."/>
            <person name="Estrada C.G."/>
            <person name="Geysens S."/>
            <person name="Goldman G."/>
            <person name="de Groot P.W."/>
            <person name="Hansen K."/>
            <person name="Harris S.D."/>
            <person name="Heinekamp T."/>
            <person name="Helmstaedt K."/>
            <person name="Henrissat B."/>
            <person name="Hofmann G."/>
            <person name="Homan T."/>
            <person name="Horio T."/>
            <person name="Horiuchi H."/>
            <person name="James S."/>
            <person name="Jones M."/>
            <person name="Karaffa L."/>
            <person name="Karanyi Z."/>
            <person name="Kato M."/>
            <person name="Keller N."/>
            <person name="Kelly D.E."/>
            <person name="Kiel J.A."/>
            <person name="Kim J.M."/>
            <person name="van der Klei I.J."/>
            <person name="Klis F.M."/>
            <person name="Kovalchuk A."/>
            <person name="Krasevec N."/>
            <person name="Kubicek C.P."/>
            <person name="Liu B."/>
            <person name="Maccabe A."/>
            <person name="Meyer V."/>
            <person name="Mirabito P."/>
            <person name="Miskei M."/>
            <person name="Mos M."/>
            <person name="Mullins J."/>
            <person name="Nelson D.R."/>
            <person name="Nielsen J."/>
            <person name="Oakley B.R."/>
            <person name="Osmani S.A."/>
            <person name="Pakula T."/>
            <person name="Paszewski A."/>
            <person name="Paulsen I."/>
            <person name="Pilsyk S."/>
            <person name="Pocsi I."/>
            <person name="Punt P.J."/>
            <person name="Ram A.F."/>
            <person name="Ren Q."/>
            <person name="Robellet X."/>
            <person name="Robson G."/>
            <person name="Seiboth B."/>
            <person name="van Solingen P."/>
            <person name="Specht T."/>
            <person name="Sun J."/>
            <person name="Taheri-Talesh N."/>
            <person name="Takeshita N."/>
            <person name="Ussery D."/>
            <person name="vanKuyk P.A."/>
            <person name="Visser H."/>
            <person name="van de Vondervoort P.J."/>
            <person name="de Vries R.P."/>
            <person name="Walton J."/>
            <person name="Xiang X."/>
            <person name="Xiong Y."/>
            <person name="Zeng A.P."/>
            <person name="Brandt B.W."/>
            <person name="Cornell M.J."/>
            <person name="van den Hondel C.A."/>
            <person name="Visser J."/>
            <person name="Oliver S.G."/>
            <person name="Turner G."/>
        </authorList>
    </citation>
    <scope>GENOME REANNOTATION</scope>
    <source>
        <strain evidence="3">FGSC A4 / ATCC 38163 / CBS 112.46 / NRRL 194 / M139</strain>
    </source>
</reference>